<dbReference type="EMBL" id="CAFBMC010000013">
    <property type="protein sequence ID" value="CAB4891547.1"/>
    <property type="molecule type" value="Genomic_DNA"/>
</dbReference>
<protein>
    <submittedName>
        <fullName evidence="1">Unannotated protein</fullName>
    </submittedName>
</protein>
<sequence>MLRIHVRVGEATGKGVGDLQSKDLQSRACAEDLEAIPAPDREAQQ</sequence>
<reference evidence="1" key="1">
    <citation type="submission" date="2020-05" db="EMBL/GenBank/DDBJ databases">
        <authorList>
            <person name="Chiriac C."/>
            <person name="Salcher M."/>
            <person name="Ghai R."/>
            <person name="Kavagutti S V."/>
        </authorList>
    </citation>
    <scope>NUCLEOTIDE SEQUENCE</scope>
</reference>
<dbReference type="AlphaFoldDB" id="A0A6J7F7Y9"/>
<organism evidence="1">
    <name type="scientific">freshwater metagenome</name>
    <dbReference type="NCBI Taxonomy" id="449393"/>
    <lineage>
        <taxon>unclassified sequences</taxon>
        <taxon>metagenomes</taxon>
        <taxon>ecological metagenomes</taxon>
    </lineage>
</organism>
<evidence type="ECO:0000313" key="1">
    <source>
        <dbReference type="EMBL" id="CAB4891547.1"/>
    </source>
</evidence>
<accession>A0A6J7F7Y9</accession>
<proteinExistence type="predicted"/>
<gene>
    <name evidence="1" type="ORF">UFOPK3495_00411</name>
</gene>
<name>A0A6J7F7Y9_9ZZZZ</name>